<dbReference type="Pfam" id="PF25474">
    <property type="entry name" value="TPR_TmcB"/>
    <property type="match status" value="1"/>
</dbReference>
<evidence type="ECO:0000313" key="4">
    <source>
        <dbReference type="EMBL" id="KRX07479.1"/>
    </source>
</evidence>
<dbReference type="PANTHER" id="PTHR31600:SF2">
    <property type="entry name" value="GAMETE ENRICHED GENE 10 PROTEIN-RELATED"/>
    <property type="match status" value="1"/>
</dbReference>
<sequence length="1674" mass="193879">MMERKFGSSQQYDKKSYIQRKKEDSKQFIYQVMYYLLKEDEGQIYIYFFLVFVQFLQVLYIPFHEQVKSSWKQSEIVDPISDVLGEKQQQQFIQQLEKCFGGINVIHAVVGIIVLVIFILLCMQIQLLYFEYKKKPNDPLSKKNGYHDYFFQLFQIYSALIVVLFNSSGLSDLFSILMVVSGVFIFMKFHDNPPFYVRSVGKVWQIFTSIILWTQIMFCFANFLENEILEGSIYAWMIGIPILVLLEIINSKNFSSVLMMNEAEFQPEILIQQIHLIQELSQSNSKESQIILDGFLENHAQNCSFPNCAAKKNKAKKGKEDELHENLMIQKGNMDNHSEKYGIVKQLVPQLFLKGLKQYPANIQLRLQYGFFLLEDRKFQQTAIQEFQYAEQNNPNFHEEFVIYRYKKLIEDDISETQGVSQQGNFDMNQELSFQVQMKSLQNNIERCSLIHMEFWAQLNEENPDLRKLNDIGSKVYQAIQQVEDTWNKLKKLNIKSHKPYILYAKYLSEVINDKNEYKKLMELARSIQNQNQKSRKVTMFTSFDEITTEPNPTLIITTEKERFAQVVAMNQASANLFNYMKQDLLGRRINLLMPEVYSSVHDEILKTVPKRHGKDEKFSDKEKVIYGKNKSNYIFPLFLQIQPMITNSVAQGLQFFGVFRQEKNFRRICYVLADMNGNIYEISSSAINFLNIDNKSLKEKVCNIEDLVPEIMSNKEKYMNKQGDIIQVNSLTETYVDKENLNVFELNLTIQKIHINMIGLRDQGLVFKFEEPSKLQPSDNNMTQMMSQRDVDNSLSNGNNNNNLTVDGLKAKKCNYHFTFYPIEATVKGQYTPIGTKPLNVQLTQVTNNNNVSTSTGDQSNQQGDILGSQEQVKTSKTNSNMNNQLGITANQLILPKLGDGNANISTMAVNSSRIASDRQQMNGKQSKRSKLKTIQEEKMAAEMEKDRLKSKMRYKDPSEIVANWAKGIRTHRLLDNRIHDINDINNTESDEEDQNNAGTIFDFNSTAQDDQDDSLYDLKDPQKCRAILNSVVNDTSETVGIIIMRWVSFLILICLIVLTIVEYFITNNGYNIKVDVIKTIQLCNLRVTQFGVIQRKSADLYQLSEGMFDSILDNGYDSSSGITVDQYVEGLTQFYYNSRNGEITYALDLINEAEDQIPEAKYTISEEHNKLLNEKQITIYFSDSDAELYSLNDAIQQMKTYSQQISGKALSELVQSDSSIYFIEKNMFNDFFEGLMKNNSYYIELLGNLVKDSELALLIILIVSFVFVFFVIVITYPMLRNVNKSREDVLRLFLDIPEKTVAQLYRKCETFISNLQQGEDEEVESQEEKDDKHDLDQIFRNRRRKKRFNKFKLDVKPFFVVFVCGFIVIEAYFVQSYINNRSLLSKIDSVIQELNATVMTEANIFQYDNSIRQLLYNNETELFNQDAYAYTKDITTILFGSDAKLHEYHAKNYGILESYDKAFEEILMGNPCPTLEGMGIDEDISQCNTIADGTVKQGLALTITRIIENIRNMLTIFDIFKNNPSVDGSLYLADITDIYDAPSGATANEIAYWNFRKNSASILVNGQGWESRNLKSPYMNYLFKYLAEQFLDSINEMLNNSQVQRIGTLIAVNVIMVITFVLLWLPYLSKLTKNTWKTRMMLAMVPVDIITKITSIKRFIKMYVKQHQKQKP</sequence>
<feature type="transmembrane region" description="Helical" evidence="2">
    <location>
        <begin position="1045"/>
        <end position="1067"/>
    </location>
</feature>
<evidence type="ECO:0000313" key="5">
    <source>
        <dbReference type="Proteomes" id="UP000054937"/>
    </source>
</evidence>
<keyword evidence="5" id="KW-1185">Reference proteome</keyword>
<feature type="transmembrane region" description="Helical" evidence="2">
    <location>
        <begin position="202"/>
        <end position="224"/>
    </location>
</feature>
<evidence type="ECO:0000256" key="2">
    <source>
        <dbReference type="SAM" id="Phobius"/>
    </source>
</evidence>
<feature type="transmembrane region" description="Helical" evidence="2">
    <location>
        <begin position="173"/>
        <end position="190"/>
    </location>
</feature>
<dbReference type="SUPFAM" id="SSF55785">
    <property type="entry name" value="PYP-like sensor domain (PAS domain)"/>
    <property type="match status" value="1"/>
</dbReference>
<accession>A0A0V0QYV3</accession>
<evidence type="ECO:0000256" key="1">
    <source>
        <dbReference type="SAM" id="Coils"/>
    </source>
</evidence>
<dbReference type="OMA" id="ALYLGEY"/>
<feature type="transmembrane region" description="Helical" evidence="2">
    <location>
        <begin position="1360"/>
        <end position="1380"/>
    </location>
</feature>
<feature type="transmembrane region" description="Helical" evidence="2">
    <location>
        <begin position="44"/>
        <end position="63"/>
    </location>
</feature>
<feature type="transmembrane region" description="Helical" evidence="2">
    <location>
        <begin position="1257"/>
        <end position="1281"/>
    </location>
</feature>
<feature type="transmembrane region" description="Helical" evidence="2">
    <location>
        <begin position="1608"/>
        <end position="1630"/>
    </location>
</feature>
<dbReference type="PANTHER" id="PTHR31600">
    <property type="entry name" value="TINY MACROCYSTS PROTEIN B-RELATED"/>
    <property type="match status" value="1"/>
</dbReference>
<feature type="transmembrane region" description="Helical" evidence="2">
    <location>
        <begin position="231"/>
        <end position="249"/>
    </location>
</feature>
<feature type="transmembrane region" description="Helical" evidence="2">
    <location>
        <begin position="1642"/>
        <end position="1662"/>
    </location>
</feature>
<evidence type="ECO:0000259" key="3">
    <source>
        <dbReference type="PROSITE" id="PS50112"/>
    </source>
</evidence>
<protein>
    <submittedName>
        <fullName evidence="4">PAS domain</fullName>
    </submittedName>
</protein>
<dbReference type="PROSITE" id="PS50112">
    <property type="entry name" value="PAS"/>
    <property type="match status" value="1"/>
</dbReference>
<keyword evidence="2" id="KW-0472">Membrane</keyword>
<dbReference type="InParanoid" id="A0A0V0QYV3"/>
<dbReference type="InterPro" id="IPR035965">
    <property type="entry name" value="PAS-like_dom_sf"/>
</dbReference>
<organism evidence="4 5">
    <name type="scientific">Pseudocohnilembus persalinus</name>
    <name type="common">Ciliate</name>
    <dbReference type="NCBI Taxonomy" id="266149"/>
    <lineage>
        <taxon>Eukaryota</taxon>
        <taxon>Sar</taxon>
        <taxon>Alveolata</taxon>
        <taxon>Ciliophora</taxon>
        <taxon>Intramacronucleata</taxon>
        <taxon>Oligohymenophorea</taxon>
        <taxon>Scuticociliatia</taxon>
        <taxon>Philasterida</taxon>
        <taxon>Pseudocohnilembidae</taxon>
        <taxon>Pseudocohnilembus</taxon>
    </lineage>
</organism>
<dbReference type="EMBL" id="LDAU01000082">
    <property type="protein sequence ID" value="KRX07479.1"/>
    <property type="molecule type" value="Genomic_DNA"/>
</dbReference>
<dbReference type="Gene3D" id="3.30.450.20">
    <property type="entry name" value="PAS domain"/>
    <property type="match status" value="1"/>
</dbReference>
<keyword evidence="2" id="KW-1133">Transmembrane helix</keyword>
<feature type="domain" description="PAS" evidence="3">
    <location>
        <begin position="567"/>
        <end position="612"/>
    </location>
</feature>
<dbReference type="Proteomes" id="UP000054937">
    <property type="component" value="Unassembled WGS sequence"/>
</dbReference>
<feature type="transmembrane region" description="Helical" evidence="2">
    <location>
        <begin position="149"/>
        <end position="166"/>
    </location>
</feature>
<feature type="coiled-coil region" evidence="1">
    <location>
        <begin position="926"/>
        <end position="953"/>
    </location>
</feature>
<name>A0A0V0QYV3_PSEPJ</name>
<proteinExistence type="predicted"/>
<comment type="caution">
    <text evidence="4">The sequence shown here is derived from an EMBL/GenBank/DDBJ whole genome shotgun (WGS) entry which is preliminary data.</text>
</comment>
<dbReference type="OrthoDB" id="542352at2759"/>
<reference evidence="4 5" key="1">
    <citation type="journal article" date="2015" name="Sci. Rep.">
        <title>Genome of the facultative scuticociliatosis pathogen Pseudocohnilembus persalinus provides insight into its virulence through horizontal gene transfer.</title>
        <authorList>
            <person name="Xiong J."/>
            <person name="Wang G."/>
            <person name="Cheng J."/>
            <person name="Tian M."/>
            <person name="Pan X."/>
            <person name="Warren A."/>
            <person name="Jiang C."/>
            <person name="Yuan D."/>
            <person name="Miao W."/>
        </authorList>
    </citation>
    <scope>NUCLEOTIDE SEQUENCE [LARGE SCALE GENOMIC DNA]</scope>
    <source>
        <strain evidence="4">36N120E</strain>
    </source>
</reference>
<dbReference type="InterPro" id="IPR052994">
    <property type="entry name" value="Tiny_macrocysts_regulators"/>
</dbReference>
<dbReference type="InterPro" id="IPR000014">
    <property type="entry name" value="PAS"/>
</dbReference>
<dbReference type="InterPro" id="IPR057352">
    <property type="entry name" value="TPR_TmcB/C"/>
</dbReference>
<keyword evidence="1" id="KW-0175">Coiled coil</keyword>
<keyword evidence="2" id="KW-0812">Transmembrane</keyword>
<gene>
    <name evidence="4" type="ORF">PPERSA_11028</name>
</gene>
<feature type="transmembrane region" description="Helical" evidence="2">
    <location>
        <begin position="105"/>
        <end position="129"/>
    </location>
</feature>